<protein>
    <recommendedName>
        <fullName evidence="3">BZIP domain-containing protein</fullName>
    </recommendedName>
</protein>
<dbReference type="CDD" id="cd14688">
    <property type="entry name" value="bZIP_YAP"/>
    <property type="match status" value="1"/>
</dbReference>
<proteinExistence type="predicted"/>
<sequence>MEGLLRSGPSNIHGKPAFFLGKLTGRRNHIVALPANAPAHSATGASMQVTPREDGDEPAAMSSRTVAQHVSPAADQDRRRLQLITAQRAYCERQQERLLKLRRKIGDLEEINTTLHAHNEQLQLVIAELAVENSTVFATSLRKNISTTEKRCIG</sequence>
<organism evidence="2">
    <name type="scientific">Petromyces alliaceus</name>
    <name type="common">Aspergillus alliaceus</name>
    <dbReference type="NCBI Taxonomy" id="209559"/>
    <lineage>
        <taxon>Eukaryota</taxon>
        <taxon>Fungi</taxon>
        <taxon>Dikarya</taxon>
        <taxon>Ascomycota</taxon>
        <taxon>Pezizomycotina</taxon>
        <taxon>Eurotiomycetes</taxon>
        <taxon>Eurotiomycetidae</taxon>
        <taxon>Eurotiales</taxon>
        <taxon>Aspergillaceae</taxon>
        <taxon>Aspergillus</taxon>
        <taxon>Aspergillus subgen. Circumdati</taxon>
    </lineage>
</organism>
<evidence type="ECO:0000313" key="2">
    <source>
        <dbReference type="EMBL" id="KAE8393891.1"/>
    </source>
</evidence>
<dbReference type="GO" id="GO:0003700">
    <property type="term" value="F:DNA-binding transcription factor activity"/>
    <property type="evidence" value="ECO:0007669"/>
    <property type="project" value="InterPro"/>
</dbReference>
<dbReference type="EMBL" id="ML735227">
    <property type="protein sequence ID" value="KAE8393891.1"/>
    <property type="molecule type" value="Genomic_DNA"/>
</dbReference>
<dbReference type="InterPro" id="IPR046347">
    <property type="entry name" value="bZIP_sf"/>
</dbReference>
<reference evidence="2" key="1">
    <citation type="submission" date="2019-04" db="EMBL/GenBank/DDBJ databases">
        <title>Friends and foes A comparative genomics studyof 23 Aspergillus species from section Flavi.</title>
        <authorList>
            <consortium name="DOE Joint Genome Institute"/>
            <person name="Kjaerbolling I."/>
            <person name="Vesth T."/>
            <person name="Frisvad J.C."/>
            <person name="Nybo J.L."/>
            <person name="Theobald S."/>
            <person name="Kildgaard S."/>
            <person name="Isbrandt T."/>
            <person name="Kuo A."/>
            <person name="Sato A."/>
            <person name="Lyhne E.K."/>
            <person name="Kogle M.E."/>
            <person name="Wiebenga A."/>
            <person name="Kun R.S."/>
            <person name="Lubbers R.J."/>
            <person name="Makela M.R."/>
            <person name="Barry K."/>
            <person name="Chovatia M."/>
            <person name="Clum A."/>
            <person name="Daum C."/>
            <person name="Haridas S."/>
            <person name="He G."/>
            <person name="LaButti K."/>
            <person name="Lipzen A."/>
            <person name="Mondo S."/>
            <person name="Riley R."/>
            <person name="Salamov A."/>
            <person name="Simmons B.A."/>
            <person name="Magnuson J.K."/>
            <person name="Henrissat B."/>
            <person name="Mortensen U.H."/>
            <person name="Larsen T.O."/>
            <person name="Devries R.P."/>
            <person name="Grigoriev I.V."/>
            <person name="Machida M."/>
            <person name="Baker S.E."/>
            <person name="Andersen M.R."/>
        </authorList>
    </citation>
    <scope>NUCLEOTIDE SEQUENCE [LARGE SCALE GENOMIC DNA]</scope>
    <source>
        <strain evidence="2">IBT 14317</strain>
    </source>
</reference>
<dbReference type="SUPFAM" id="SSF57959">
    <property type="entry name" value="Leucine zipper domain"/>
    <property type="match status" value="1"/>
</dbReference>
<evidence type="ECO:0000256" key="1">
    <source>
        <dbReference type="SAM" id="MobiDB-lite"/>
    </source>
</evidence>
<gene>
    <name evidence="2" type="ORF">BDV23DRAFT_180340</name>
</gene>
<feature type="region of interest" description="Disordered" evidence="1">
    <location>
        <begin position="40"/>
        <end position="75"/>
    </location>
</feature>
<dbReference type="Gene3D" id="1.20.5.170">
    <property type="match status" value="1"/>
</dbReference>
<name>A0A5N7CI96_PETAA</name>
<evidence type="ECO:0008006" key="3">
    <source>
        <dbReference type="Google" id="ProtNLM"/>
    </source>
</evidence>
<accession>A0A5N7CI96</accession>
<dbReference type="AlphaFoldDB" id="A0A5N7CI96"/>
<dbReference type="Proteomes" id="UP000326877">
    <property type="component" value="Unassembled WGS sequence"/>
</dbReference>